<dbReference type="OrthoDB" id="6482966at2759"/>
<dbReference type="Gene3D" id="3.40.50.720">
    <property type="entry name" value="NAD(P)-binding Rossmann-like Domain"/>
    <property type="match status" value="1"/>
</dbReference>
<feature type="non-terminal residue" evidence="2">
    <location>
        <position position="1"/>
    </location>
</feature>
<sequence length="167" mass="18637">KSPNARIINVASIGHMAGKIHLDNINLRNGAYSPFKAYAQSKLANILFTREMARRLGYKTNIKTYSLHPGAVNTELVRHSNLGSIGDKIMKSIFLSPEMGSQTSLYCALEDSLDNESGFYYSNCERVDAMVLSASDDKTGEALWELSQDMVQLEPHLRLRPVTPMAW</sequence>
<proteinExistence type="predicted"/>
<protein>
    <submittedName>
        <fullName evidence="2">Uncharacterized protein</fullName>
    </submittedName>
</protein>
<dbReference type="EMBL" id="OC933503">
    <property type="protein sequence ID" value="CAD7659898.1"/>
    <property type="molecule type" value="Genomic_DNA"/>
</dbReference>
<dbReference type="GO" id="GO:0016491">
    <property type="term" value="F:oxidoreductase activity"/>
    <property type="evidence" value="ECO:0007669"/>
    <property type="project" value="UniProtKB-KW"/>
</dbReference>
<dbReference type="PANTHER" id="PTHR43157">
    <property type="entry name" value="PHOSPHATIDYLINOSITOL-GLYCAN BIOSYNTHESIS CLASS F PROTEIN-RELATED"/>
    <property type="match status" value="1"/>
</dbReference>
<organism evidence="2">
    <name type="scientific">Oppiella nova</name>
    <dbReference type="NCBI Taxonomy" id="334625"/>
    <lineage>
        <taxon>Eukaryota</taxon>
        <taxon>Metazoa</taxon>
        <taxon>Ecdysozoa</taxon>
        <taxon>Arthropoda</taxon>
        <taxon>Chelicerata</taxon>
        <taxon>Arachnida</taxon>
        <taxon>Acari</taxon>
        <taxon>Acariformes</taxon>
        <taxon>Sarcoptiformes</taxon>
        <taxon>Oribatida</taxon>
        <taxon>Brachypylina</taxon>
        <taxon>Oppioidea</taxon>
        <taxon>Oppiidae</taxon>
        <taxon>Oppiella</taxon>
    </lineage>
</organism>
<name>A0A7R9MGW8_9ACAR</name>
<accession>A0A7R9MGW8</accession>
<dbReference type="EMBL" id="CAJPVJ010018678">
    <property type="protein sequence ID" value="CAG2177036.1"/>
    <property type="molecule type" value="Genomic_DNA"/>
</dbReference>
<evidence type="ECO:0000313" key="2">
    <source>
        <dbReference type="EMBL" id="CAD7659898.1"/>
    </source>
</evidence>
<keyword evidence="1" id="KW-0560">Oxidoreductase</keyword>
<dbReference type="Proteomes" id="UP000728032">
    <property type="component" value="Unassembled WGS sequence"/>
</dbReference>
<dbReference type="SUPFAM" id="SSF51735">
    <property type="entry name" value="NAD(P)-binding Rossmann-fold domains"/>
    <property type="match status" value="1"/>
</dbReference>
<evidence type="ECO:0000256" key="1">
    <source>
        <dbReference type="ARBA" id="ARBA00023002"/>
    </source>
</evidence>
<dbReference type="InterPro" id="IPR036291">
    <property type="entry name" value="NAD(P)-bd_dom_sf"/>
</dbReference>
<reference evidence="2" key="1">
    <citation type="submission" date="2020-11" db="EMBL/GenBank/DDBJ databases">
        <authorList>
            <person name="Tran Van P."/>
        </authorList>
    </citation>
    <scope>NUCLEOTIDE SEQUENCE</scope>
</reference>
<gene>
    <name evidence="2" type="ORF">ONB1V03_LOCUS16469</name>
</gene>
<dbReference type="PANTHER" id="PTHR43157:SF31">
    <property type="entry name" value="PHOSPHATIDYLINOSITOL-GLYCAN BIOSYNTHESIS CLASS F PROTEIN"/>
    <property type="match status" value="1"/>
</dbReference>
<evidence type="ECO:0000313" key="3">
    <source>
        <dbReference type="Proteomes" id="UP000728032"/>
    </source>
</evidence>
<dbReference type="AlphaFoldDB" id="A0A7R9MGW8"/>
<keyword evidence="3" id="KW-1185">Reference proteome</keyword>